<accession>A0A8T3B2H6</accession>
<reference evidence="1" key="1">
    <citation type="journal article" date="2022" name="Front. Genet.">
        <title>Chromosome-Scale Assembly of the Dendrobium nobile Genome Provides Insights Into the Molecular Mechanism of the Biosynthesis of the Medicinal Active Ingredient of Dendrobium.</title>
        <authorList>
            <person name="Xu Q."/>
            <person name="Niu S.-C."/>
            <person name="Li K.-L."/>
            <person name="Zheng P.-J."/>
            <person name="Zhang X.-J."/>
            <person name="Jia Y."/>
            <person name="Liu Y."/>
            <person name="Niu Y.-X."/>
            <person name="Yu L.-H."/>
            <person name="Chen D.-F."/>
            <person name="Zhang G.-Q."/>
        </authorList>
    </citation>
    <scope>NUCLEOTIDE SEQUENCE</scope>
    <source>
        <tissue evidence="1">Leaf</tissue>
    </source>
</reference>
<dbReference type="OrthoDB" id="412581at2759"/>
<proteinExistence type="predicted"/>
<dbReference type="EMBL" id="JAGYWB010000011">
    <property type="protein sequence ID" value="KAI0503620.1"/>
    <property type="molecule type" value="Genomic_DNA"/>
</dbReference>
<name>A0A8T3B2H6_DENNO</name>
<evidence type="ECO:0000313" key="2">
    <source>
        <dbReference type="Proteomes" id="UP000829196"/>
    </source>
</evidence>
<dbReference type="PANTHER" id="PTHR11439">
    <property type="entry name" value="GAG-POL-RELATED RETROTRANSPOSON"/>
    <property type="match status" value="1"/>
</dbReference>
<comment type="caution">
    <text evidence="1">The sequence shown here is derived from an EMBL/GenBank/DDBJ whole genome shotgun (WGS) entry which is preliminary data.</text>
</comment>
<organism evidence="1 2">
    <name type="scientific">Dendrobium nobile</name>
    <name type="common">Orchid</name>
    <dbReference type="NCBI Taxonomy" id="94219"/>
    <lineage>
        <taxon>Eukaryota</taxon>
        <taxon>Viridiplantae</taxon>
        <taxon>Streptophyta</taxon>
        <taxon>Embryophyta</taxon>
        <taxon>Tracheophyta</taxon>
        <taxon>Spermatophyta</taxon>
        <taxon>Magnoliopsida</taxon>
        <taxon>Liliopsida</taxon>
        <taxon>Asparagales</taxon>
        <taxon>Orchidaceae</taxon>
        <taxon>Epidendroideae</taxon>
        <taxon>Malaxideae</taxon>
        <taxon>Dendrobiinae</taxon>
        <taxon>Dendrobium</taxon>
    </lineage>
</organism>
<dbReference type="CDD" id="cd09272">
    <property type="entry name" value="RNase_HI_RT_Ty1"/>
    <property type="match status" value="1"/>
</dbReference>
<dbReference type="AlphaFoldDB" id="A0A8T3B2H6"/>
<evidence type="ECO:0000313" key="1">
    <source>
        <dbReference type="EMBL" id="KAI0503620.1"/>
    </source>
</evidence>
<evidence type="ECO:0008006" key="3">
    <source>
        <dbReference type="Google" id="ProtNLM"/>
    </source>
</evidence>
<keyword evidence="2" id="KW-1185">Reference proteome</keyword>
<sequence length="108" mass="12361">MHEPTIQHFQALKRLLRYIKGTLHFRLPITIGDLQLRTYLDIDCATDSKDRKSDSGFCSFLGSTLITWSVKKHVIVAKSSTEEENLSLSSASSDILWLHRLLAEFQIQ</sequence>
<gene>
    <name evidence="1" type="ORF">KFK09_014554</name>
</gene>
<dbReference type="Proteomes" id="UP000829196">
    <property type="component" value="Unassembled WGS sequence"/>
</dbReference>
<protein>
    <recommendedName>
        <fullName evidence="3">Mitochondrial protein</fullName>
    </recommendedName>
</protein>
<dbReference type="PANTHER" id="PTHR11439:SF483">
    <property type="entry name" value="PEPTIDE SYNTHASE GLIP-LIKE, PUTATIVE (AFU_ORTHOLOGUE AFUA_3G12920)-RELATED"/>
    <property type="match status" value="1"/>
</dbReference>